<proteinExistence type="predicted"/>
<sequence length="237" mass="27165">MAWQQTPSFVTMISVMPLLLRLIPLLITFNASATFEHHVVKFGYEDISSWKVRHFQGRTHYTQVRLDNQPVLKATSSNSATILSKPIRIDLEETPYLNWSWRIENQLEGIHETTKDGDDYAARVYLAIGSNWLTSTSKAINYVWSSNQPRFSRWSNAFAGERVQMIAIRGSSDSIAKWQNEKRNVYQDFIHAFGDKGSEQANREAYRYINGIAIMTDTDNSGQAVTAYYGNIFFSTK</sequence>
<protein>
    <recommendedName>
        <fullName evidence="3">DUF3047 domain-containing protein</fullName>
    </recommendedName>
</protein>
<gene>
    <name evidence="1" type="ORF">H744_1c0442</name>
</gene>
<evidence type="ECO:0000313" key="1">
    <source>
        <dbReference type="EMBL" id="AJR05467.1"/>
    </source>
</evidence>
<dbReference type="Pfam" id="PF11249">
    <property type="entry name" value="DUF3047"/>
    <property type="match status" value="1"/>
</dbReference>
<accession>A0A0C5WH03</accession>
<dbReference type="STRING" id="658445.H744_1c0442"/>
<organism evidence="1 2">
    <name type="scientific">Photobacterium gaetbulicola Gung47</name>
    <dbReference type="NCBI Taxonomy" id="658445"/>
    <lineage>
        <taxon>Bacteria</taxon>
        <taxon>Pseudomonadati</taxon>
        <taxon>Pseudomonadota</taxon>
        <taxon>Gammaproteobacteria</taxon>
        <taxon>Vibrionales</taxon>
        <taxon>Vibrionaceae</taxon>
        <taxon>Photobacterium</taxon>
    </lineage>
</organism>
<dbReference type="KEGG" id="pgb:H744_1c0442"/>
<evidence type="ECO:0008006" key="3">
    <source>
        <dbReference type="Google" id="ProtNLM"/>
    </source>
</evidence>
<dbReference type="AlphaFoldDB" id="A0A0C5WH03"/>
<dbReference type="InterPro" id="IPR021409">
    <property type="entry name" value="DUF3047"/>
</dbReference>
<name>A0A0C5WH03_9GAMM</name>
<keyword evidence="2" id="KW-1185">Reference proteome</keyword>
<reference evidence="1 2" key="1">
    <citation type="submission" date="2013-05" db="EMBL/GenBank/DDBJ databases">
        <title>Complete genome sequence of the lipase-producing bacterium Photobacterium gaetbulicola Gung47.</title>
        <authorList>
            <person name="Kim Y.-O."/>
        </authorList>
    </citation>
    <scope>NUCLEOTIDE SEQUENCE [LARGE SCALE GENOMIC DNA]</scope>
    <source>
        <strain evidence="1 2">Gung47</strain>
    </source>
</reference>
<dbReference type="HOGENOM" id="CLU_077139_1_0_6"/>
<evidence type="ECO:0000313" key="2">
    <source>
        <dbReference type="Proteomes" id="UP000032303"/>
    </source>
</evidence>
<dbReference type="Proteomes" id="UP000032303">
    <property type="component" value="Chromosome 1"/>
</dbReference>
<dbReference type="EMBL" id="CP005973">
    <property type="protein sequence ID" value="AJR05467.1"/>
    <property type="molecule type" value="Genomic_DNA"/>
</dbReference>
<dbReference type="PATRIC" id="fig|658445.3.peg.483"/>